<dbReference type="EMBL" id="VRSW01000002">
    <property type="protein sequence ID" value="TXK04594.1"/>
    <property type="molecule type" value="Genomic_DNA"/>
</dbReference>
<reference evidence="3 4" key="1">
    <citation type="submission" date="2019-08" db="EMBL/GenBank/DDBJ databases">
        <authorList>
            <person name="Dong K."/>
        </authorList>
    </citation>
    <scope>NUCLEOTIDE SEQUENCE [LARGE SCALE GENOMIC DNA]</scope>
    <source>
        <strain evidence="3 4">M4-8</strain>
    </source>
</reference>
<gene>
    <name evidence="3" type="ORF">FVP60_07900</name>
</gene>
<sequence length="346" mass="35650">MSRMRNIVIVVFGAVLLLTGCTGTPQPTQPTQTSAASETTAPEPSSSPEQPTPVVYPFNGDCSQALSPALIEELGGLSEEYEASPAGGEIAAMLDAIVAVGGLRCGYGDPTAGGGSHLLVLLPAAMYTDEVRNEWADALSRECTSVGHNTCISFAEGSSLVAMVTTAPEDAELLERIAADFVQTAAASGVVPTGAELEPWGITCEDIGRLVLKATGWSDLTVGYSLLDVDSPYMAAMFASPSLRPCHWRSADQDPQKQGTIATMLQRGVGAPSEESLASANAEPITLAGADSAWRTQNAAGQLTLIAVVGNDRISVRVTAAPDAPMDSQQLATGVMNALISAAALG</sequence>
<organism evidence="3 4">
    <name type="scientific">Microbacterium mitrae</name>
    <dbReference type="NCBI Taxonomy" id="664640"/>
    <lineage>
        <taxon>Bacteria</taxon>
        <taxon>Bacillati</taxon>
        <taxon>Actinomycetota</taxon>
        <taxon>Actinomycetes</taxon>
        <taxon>Micrococcales</taxon>
        <taxon>Microbacteriaceae</taxon>
        <taxon>Microbacterium</taxon>
    </lineage>
</organism>
<feature type="signal peptide" evidence="2">
    <location>
        <begin position="1"/>
        <end position="23"/>
    </location>
</feature>
<feature type="compositionally biased region" description="Low complexity" evidence="1">
    <location>
        <begin position="25"/>
        <end position="53"/>
    </location>
</feature>
<evidence type="ECO:0008006" key="5">
    <source>
        <dbReference type="Google" id="ProtNLM"/>
    </source>
</evidence>
<name>A0A5C8HP72_9MICO</name>
<comment type="caution">
    <text evidence="3">The sequence shown here is derived from an EMBL/GenBank/DDBJ whole genome shotgun (WGS) entry which is preliminary data.</text>
</comment>
<evidence type="ECO:0000313" key="3">
    <source>
        <dbReference type="EMBL" id="TXK04594.1"/>
    </source>
</evidence>
<dbReference type="Proteomes" id="UP000321196">
    <property type="component" value="Unassembled WGS sequence"/>
</dbReference>
<dbReference type="AlphaFoldDB" id="A0A5C8HP72"/>
<dbReference type="RefSeq" id="WP_147825729.1">
    <property type="nucleotide sequence ID" value="NZ_BAAARG010000002.1"/>
</dbReference>
<feature type="chain" id="PRO_5039511498" description="DUF3558 domain-containing protein" evidence="2">
    <location>
        <begin position="24"/>
        <end position="346"/>
    </location>
</feature>
<keyword evidence="2" id="KW-0732">Signal</keyword>
<evidence type="ECO:0000256" key="1">
    <source>
        <dbReference type="SAM" id="MobiDB-lite"/>
    </source>
</evidence>
<dbReference type="PROSITE" id="PS51257">
    <property type="entry name" value="PROKAR_LIPOPROTEIN"/>
    <property type="match status" value="1"/>
</dbReference>
<evidence type="ECO:0000256" key="2">
    <source>
        <dbReference type="SAM" id="SignalP"/>
    </source>
</evidence>
<proteinExistence type="predicted"/>
<accession>A0A5C8HP72</accession>
<feature type="region of interest" description="Disordered" evidence="1">
    <location>
        <begin position="25"/>
        <end position="54"/>
    </location>
</feature>
<keyword evidence="4" id="KW-1185">Reference proteome</keyword>
<evidence type="ECO:0000313" key="4">
    <source>
        <dbReference type="Proteomes" id="UP000321196"/>
    </source>
</evidence>
<protein>
    <recommendedName>
        <fullName evidence="5">DUF3558 domain-containing protein</fullName>
    </recommendedName>
</protein>